<organism evidence="1 2">
    <name type="scientific">Desulfoprunum benzoelyticum</name>
    <dbReference type="NCBI Taxonomy" id="1506996"/>
    <lineage>
        <taxon>Bacteria</taxon>
        <taxon>Pseudomonadati</taxon>
        <taxon>Thermodesulfobacteriota</taxon>
        <taxon>Desulfobulbia</taxon>
        <taxon>Desulfobulbales</taxon>
        <taxon>Desulfobulbaceae</taxon>
        <taxon>Desulfoprunum</taxon>
    </lineage>
</organism>
<evidence type="ECO:0000313" key="2">
    <source>
        <dbReference type="Proteomes" id="UP000539642"/>
    </source>
</evidence>
<evidence type="ECO:0000313" key="1">
    <source>
        <dbReference type="EMBL" id="MBB5347325.1"/>
    </source>
</evidence>
<sequence>MLDLGRNLHAKGGNLYLYDVKEGACDHFMFFEYLLEIGAENIYESKAGAIAGIFGALDRDTCRRCRARIFEECATVPPASEVSTNTVPGSLPSYAVAELIPGQRTTEKA</sequence>
<accession>A0A840UNW5</accession>
<dbReference type="AlphaFoldDB" id="A0A840UNW5"/>
<reference evidence="1 2" key="1">
    <citation type="submission" date="2020-08" db="EMBL/GenBank/DDBJ databases">
        <title>Genomic Encyclopedia of Type Strains, Phase IV (KMG-IV): sequencing the most valuable type-strain genomes for metagenomic binning, comparative biology and taxonomic classification.</title>
        <authorList>
            <person name="Goeker M."/>
        </authorList>
    </citation>
    <scope>NUCLEOTIDE SEQUENCE [LARGE SCALE GENOMIC DNA]</scope>
    <source>
        <strain evidence="1 2">DSM 28570</strain>
    </source>
</reference>
<protein>
    <submittedName>
        <fullName evidence="1">Uncharacterized protein</fullName>
    </submittedName>
</protein>
<dbReference type="RefSeq" id="WP_183348973.1">
    <property type="nucleotide sequence ID" value="NZ_JACHEO010000003.1"/>
</dbReference>
<name>A0A840UNW5_9BACT</name>
<proteinExistence type="predicted"/>
<dbReference type="Proteomes" id="UP000539642">
    <property type="component" value="Unassembled WGS sequence"/>
</dbReference>
<keyword evidence="2" id="KW-1185">Reference proteome</keyword>
<gene>
    <name evidence="1" type="ORF">HNQ81_001038</name>
</gene>
<comment type="caution">
    <text evidence="1">The sequence shown here is derived from an EMBL/GenBank/DDBJ whole genome shotgun (WGS) entry which is preliminary data.</text>
</comment>
<dbReference type="EMBL" id="JACHEO010000003">
    <property type="protein sequence ID" value="MBB5347325.1"/>
    <property type="molecule type" value="Genomic_DNA"/>
</dbReference>